<dbReference type="AlphaFoldDB" id="A0A444JAW1"/>
<accession>A0A444JAW1</accession>
<proteinExistence type="predicted"/>
<name>A0A444JAW1_9BACT</name>
<dbReference type="Proteomes" id="UP000287615">
    <property type="component" value="Unassembled WGS sequence"/>
</dbReference>
<feature type="non-terminal residue" evidence="1">
    <location>
        <position position="70"/>
    </location>
</feature>
<reference evidence="1 2" key="1">
    <citation type="submission" date="2017-01" db="EMBL/GenBank/DDBJ databases">
        <title>The cable genome- insights into the physiology and evolution of filamentous bacteria capable of sulfide oxidation via long distance electron transfer.</title>
        <authorList>
            <person name="Schreiber L."/>
            <person name="Bjerg J.T."/>
            <person name="Boggild A."/>
            <person name="Van De Vossenberg J."/>
            <person name="Meysman F."/>
            <person name="Nielsen L.P."/>
            <person name="Schramm A."/>
            <person name="Kjeldsen K.U."/>
        </authorList>
    </citation>
    <scope>NUCLEOTIDE SEQUENCE [LARGE SCALE GENOMIC DNA]</scope>
    <source>
        <strain evidence="1">A3</strain>
    </source>
</reference>
<evidence type="ECO:0000313" key="2">
    <source>
        <dbReference type="Proteomes" id="UP000287615"/>
    </source>
</evidence>
<evidence type="ECO:0000313" key="1">
    <source>
        <dbReference type="EMBL" id="RWX50219.1"/>
    </source>
</evidence>
<sequence length="70" mass="7884">MTDRKKPRLLSALTIPVGSLLIFLTPSAAFSKTIYYDYSTFGYLKQAQMSTGAVFDYAYDLMGNRKLMTT</sequence>
<gene>
    <name evidence="1" type="ORF">VU00_11191</name>
</gene>
<comment type="caution">
    <text evidence="1">The sequence shown here is derived from an EMBL/GenBank/DDBJ whole genome shotgun (WGS) entry which is preliminary data.</text>
</comment>
<protein>
    <recommendedName>
        <fullName evidence="3">YD repeat-containing protein</fullName>
    </recommendedName>
</protein>
<organism evidence="1 2">
    <name type="scientific">Candidatus Electrothrix marina</name>
    <dbReference type="NCBI Taxonomy" id="1859130"/>
    <lineage>
        <taxon>Bacteria</taxon>
        <taxon>Pseudomonadati</taxon>
        <taxon>Thermodesulfobacteriota</taxon>
        <taxon>Desulfobulbia</taxon>
        <taxon>Desulfobulbales</taxon>
        <taxon>Desulfobulbaceae</taxon>
        <taxon>Candidatus Electrothrix</taxon>
    </lineage>
</organism>
<evidence type="ECO:0008006" key="3">
    <source>
        <dbReference type="Google" id="ProtNLM"/>
    </source>
</evidence>
<dbReference type="EMBL" id="MTKR01000119">
    <property type="protein sequence ID" value="RWX50219.1"/>
    <property type="molecule type" value="Genomic_DNA"/>
</dbReference>